<comment type="caution">
    <text evidence="3">The sequence shown here is derived from an EMBL/GenBank/DDBJ whole genome shotgun (WGS) entry which is preliminary data.</text>
</comment>
<evidence type="ECO:0000259" key="2">
    <source>
        <dbReference type="Pfam" id="PF13439"/>
    </source>
</evidence>
<dbReference type="Pfam" id="PF13439">
    <property type="entry name" value="Glyco_transf_4"/>
    <property type="match status" value="1"/>
</dbReference>
<evidence type="ECO:0000313" key="4">
    <source>
        <dbReference type="Proteomes" id="UP000199259"/>
    </source>
</evidence>
<proteinExistence type="predicted"/>
<dbReference type="OrthoDB" id="109596at2157"/>
<reference evidence="3 4" key="1">
    <citation type="submission" date="2016-10" db="EMBL/GenBank/DDBJ databases">
        <authorList>
            <person name="Varghese N."/>
            <person name="Submissions S."/>
        </authorList>
    </citation>
    <scope>NUCLEOTIDE SEQUENCE [LARGE SCALE GENOMIC DNA]</scope>
    <source>
        <strain evidence="3 4">PL 12/M</strain>
    </source>
</reference>
<feature type="domain" description="Glycosyltransferase subfamily 4-like N-terminal" evidence="2">
    <location>
        <begin position="27"/>
        <end position="195"/>
    </location>
</feature>
<dbReference type="PANTHER" id="PTHR45947:SF3">
    <property type="entry name" value="SULFOQUINOVOSYL TRANSFERASE SQD2"/>
    <property type="match status" value="1"/>
</dbReference>
<dbReference type="SUPFAM" id="SSF53756">
    <property type="entry name" value="UDP-Glycosyltransferase/glycogen phosphorylase"/>
    <property type="match status" value="1"/>
</dbReference>
<organism evidence="3 4">
    <name type="scientific">Methanolobus vulcani</name>
    <dbReference type="NCBI Taxonomy" id="38026"/>
    <lineage>
        <taxon>Archaea</taxon>
        <taxon>Methanobacteriati</taxon>
        <taxon>Methanobacteriota</taxon>
        <taxon>Stenosarchaea group</taxon>
        <taxon>Methanomicrobia</taxon>
        <taxon>Methanosarcinales</taxon>
        <taxon>Methanosarcinaceae</taxon>
        <taxon>Methanolobus</taxon>
    </lineage>
</organism>
<evidence type="ECO:0000313" key="3">
    <source>
        <dbReference type="EMBL" id="SDF23796.1"/>
    </source>
</evidence>
<evidence type="ECO:0000259" key="1">
    <source>
        <dbReference type="Pfam" id="PF00534"/>
    </source>
</evidence>
<protein>
    <submittedName>
        <fullName evidence="3">Glycosyltransferase involved in cell wall bisynthesis</fullName>
    </submittedName>
</protein>
<feature type="domain" description="Glycosyl transferase family 1" evidence="1">
    <location>
        <begin position="205"/>
        <end position="371"/>
    </location>
</feature>
<dbReference type="GO" id="GO:0016758">
    <property type="term" value="F:hexosyltransferase activity"/>
    <property type="evidence" value="ECO:0007669"/>
    <property type="project" value="TreeGrafter"/>
</dbReference>
<dbReference type="CDD" id="cd03801">
    <property type="entry name" value="GT4_PimA-like"/>
    <property type="match status" value="1"/>
</dbReference>
<dbReference type="Pfam" id="PF00534">
    <property type="entry name" value="Glycos_transf_1"/>
    <property type="match status" value="1"/>
</dbReference>
<dbReference type="Gene3D" id="3.40.50.2000">
    <property type="entry name" value="Glycogen Phosphorylase B"/>
    <property type="match status" value="2"/>
</dbReference>
<dbReference type="Proteomes" id="UP000199259">
    <property type="component" value="Unassembled WGS sequence"/>
</dbReference>
<dbReference type="PANTHER" id="PTHR45947">
    <property type="entry name" value="SULFOQUINOVOSYL TRANSFERASE SQD2"/>
    <property type="match status" value="1"/>
</dbReference>
<keyword evidence="3" id="KW-0808">Transferase</keyword>
<dbReference type="InterPro" id="IPR001296">
    <property type="entry name" value="Glyco_trans_1"/>
</dbReference>
<dbReference type="InterPro" id="IPR028098">
    <property type="entry name" value="Glyco_trans_4-like_N"/>
</dbReference>
<dbReference type="RefSeq" id="WP_091707725.1">
    <property type="nucleotide sequence ID" value="NZ_FNCA01000001.1"/>
</dbReference>
<sequence>MKIGYFTTAFPCKNPSTRESTGSYIGGGVENVTYNLALQMGKRGHDVYIFTSSMNNAKDSIEKYGNITIYRYKNNFKIGQSPISSGLIFKPLFSNIDLDIVHSQLGNLPAPLTAYFYAKKKKKPLITTYHEDWVKGFGSLFRKVGVALFDGFIADILLSASNIVLTPSQYYINHSMHLSKIRKKVCAVPNGIDFEDFHIDLGKHECRKKLGLPLDKKIILFVGSLTPRKAPNVLIEAMSLIVNNYQDCHLVFVGSGNYIKELKSMAKELKLERYITFTGFVDDDVKYMYYHSSDIFVLPSISEGFGIVLLEASACGLPLITSNLVVFKSIVQEGENGYFTKTGDYIDLGNKILFLLQDEDVRLKMGEKSKKDASKFSWERVAEQTEQIYLQYV</sequence>
<keyword evidence="4" id="KW-1185">Reference proteome</keyword>
<name>A0A7Z7AU51_9EURY</name>
<dbReference type="EMBL" id="FNCA01000001">
    <property type="protein sequence ID" value="SDF23796.1"/>
    <property type="molecule type" value="Genomic_DNA"/>
</dbReference>
<gene>
    <name evidence="3" type="ORF">SAMN04488589_0079</name>
</gene>
<dbReference type="InterPro" id="IPR050194">
    <property type="entry name" value="Glycosyltransferase_grp1"/>
</dbReference>
<accession>A0A7Z7AU51</accession>
<dbReference type="AlphaFoldDB" id="A0A7Z7AU51"/>